<proteinExistence type="predicted"/>
<dbReference type="Proteomes" id="UP001154282">
    <property type="component" value="Unassembled WGS sequence"/>
</dbReference>
<dbReference type="EMBL" id="CAMGYJ010000011">
    <property type="protein sequence ID" value="CAI0558714.1"/>
    <property type="molecule type" value="Genomic_DNA"/>
</dbReference>
<evidence type="ECO:0000313" key="2">
    <source>
        <dbReference type="Proteomes" id="UP001154282"/>
    </source>
</evidence>
<sequence>MLKVDEEEVGACAARIFRVAIGAIRENGGELNVAAMNQGEEMELQLQLQSPGEVVKSEPGDC</sequence>
<name>A0AAV0RQA6_9ROSI</name>
<evidence type="ECO:0000313" key="1">
    <source>
        <dbReference type="EMBL" id="CAI0558714.1"/>
    </source>
</evidence>
<gene>
    <name evidence="1" type="ORF">LITE_LOCUS48887</name>
</gene>
<protein>
    <submittedName>
        <fullName evidence="1">Uncharacterized protein</fullName>
    </submittedName>
</protein>
<organism evidence="1 2">
    <name type="scientific">Linum tenue</name>
    <dbReference type="NCBI Taxonomy" id="586396"/>
    <lineage>
        <taxon>Eukaryota</taxon>
        <taxon>Viridiplantae</taxon>
        <taxon>Streptophyta</taxon>
        <taxon>Embryophyta</taxon>
        <taxon>Tracheophyta</taxon>
        <taxon>Spermatophyta</taxon>
        <taxon>Magnoliopsida</taxon>
        <taxon>eudicotyledons</taxon>
        <taxon>Gunneridae</taxon>
        <taxon>Pentapetalae</taxon>
        <taxon>rosids</taxon>
        <taxon>fabids</taxon>
        <taxon>Malpighiales</taxon>
        <taxon>Linaceae</taxon>
        <taxon>Linum</taxon>
    </lineage>
</organism>
<accession>A0AAV0RQA6</accession>
<reference evidence="1" key="1">
    <citation type="submission" date="2022-08" db="EMBL/GenBank/DDBJ databases">
        <authorList>
            <person name="Gutierrez-Valencia J."/>
        </authorList>
    </citation>
    <scope>NUCLEOTIDE SEQUENCE</scope>
</reference>
<dbReference type="AlphaFoldDB" id="A0AAV0RQA6"/>
<comment type="caution">
    <text evidence="1">The sequence shown here is derived from an EMBL/GenBank/DDBJ whole genome shotgun (WGS) entry which is preliminary data.</text>
</comment>
<keyword evidence="2" id="KW-1185">Reference proteome</keyword>